<dbReference type="EMBL" id="LAZR01003724">
    <property type="protein sequence ID" value="KKN15326.1"/>
    <property type="molecule type" value="Genomic_DNA"/>
</dbReference>
<reference evidence="1" key="1">
    <citation type="journal article" date="2015" name="Nature">
        <title>Complex archaea that bridge the gap between prokaryotes and eukaryotes.</title>
        <authorList>
            <person name="Spang A."/>
            <person name="Saw J.H."/>
            <person name="Jorgensen S.L."/>
            <person name="Zaremba-Niedzwiedzka K."/>
            <person name="Martijn J."/>
            <person name="Lind A.E."/>
            <person name="van Eijk R."/>
            <person name="Schleper C."/>
            <person name="Guy L."/>
            <person name="Ettema T.J."/>
        </authorList>
    </citation>
    <scope>NUCLEOTIDE SEQUENCE</scope>
</reference>
<name>A0A0F9QQB8_9ZZZZ</name>
<gene>
    <name evidence="1" type="ORF">LCGC14_0987250</name>
</gene>
<protein>
    <submittedName>
        <fullName evidence="1">Uncharacterized protein</fullName>
    </submittedName>
</protein>
<accession>A0A0F9QQB8</accession>
<comment type="caution">
    <text evidence="1">The sequence shown here is derived from an EMBL/GenBank/DDBJ whole genome shotgun (WGS) entry which is preliminary data.</text>
</comment>
<evidence type="ECO:0000313" key="1">
    <source>
        <dbReference type="EMBL" id="KKN15326.1"/>
    </source>
</evidence>
<proteinExistence type="predicted"/>
<dbReference type="AlphaFoldDB" id="A0A0F9QQB8"/>
<sequence>MISVFEFEGYGAVIPQIQNIYGPKPDRDVGWCFGFKYSSGVFEFFSFKTEAEATAQHQRLLDAVDSYWTGRAGDPA</sequence>
<organism evidence="1">
    <name type="scientific">marine sediment metagenome</name>
    <dbReference type="NCBI Taxonomy" id="412755"/>
    <lineage>
        <taxon>unclassified sequences</taxon>
        <taxon>metagenomes</taxon>
        <taxon>ecological metagenomes</taxon>
    </lineage>
</organism>